<reference evidence="1" key="1">
    <citation type="journal article" date="2014" name="Front. Microbiol.">
        <title>High frequency of phylogenetically diverse reductive dehalogenase-homologous genes in deep subseafloor sedimentary metagenomes.</title>
        <authorList>
            <person name="Kawai M."/>
            <person name="Futagami T."/>
            <person name="Toyoda A."/>
            <person name="Takaki Y."/>
            <person name="Nishi S."/>
            <person name="Hori S."/>
            <person name="Arai W."/>
            <person name="Tsubouchi T."/>
            <person name="Morono Y."/>
            <person name="Uchiyama I."/>
            <person name="Ito T."/>
            <person name="Fujiyama A."/>
            <person name="Inagaki F."/>
            <person name="Takami H."/>
        </authorList>
    </citation>
    <scope>NUCLEOTIDE SEQUENCE</scope>
    <source>
        <strain evidence="1">Expedition CK06-06</strain>
    </source>
</reference>
<organism evidence="1">
    <name type="scientific">marine sediment metagenome</name>
    <dbReference type="NCBI Taxonomy" id="412755"/>
    <lineage>
        <taxon>unclassified sequences</taxon>
        <taxon>metagenomes</taxon>
        <taxon>ecological metagenomes</taxon>
    </lineage>
</organism>
<dbReference type="AlphaFoldDB" id="X0YUY5"/>
<comment type="caution">
    <text evidence="1">The sequence shown here is derived from an EMBL/GenBank/DDBJ whole genome shotgun (WGS) entry which is preliminary data.</text>
</comment>
<protein>
    <submittedName>
        <fullName evidence="1">Uncharacterized protein</fullName>
    </submittedName>
</protein>
<feature type="non-terminal residue" evidence="1">
    <location>
        <position position="40"/>
    </location>
</feature>
<dbReference type="EMBL" id="BART01007586">
    <property type="protein sequence ID" value="GAG60060.1"/>
    <property type="molecule type" value="Genomic_DNA"/>
</dbReference>
<gene>
    <name evidence="1" type="ORF">S01H4_17236</name>
</gene>
<name>X0YUY5_9ZZZZ</name>
<accession>X0YUY5</accession>
<proteinExistence type="predicted"/>
<evidence type="ECO:0000313" key="1">
    <source>
        <dbReference type="EMBL" id="GAG60060.1"/>
    </source>
</evidence>
<sequence>MVREIVELGQLNQEDSSGLKTHDEILELIKEIESIEDKFK</sequence>